<dbReference type="Proteomes" id="UP000018440">
    <property type="component" value="Unassembled WGS sequence"/>
</dbReference>
<dbReference type="HOGENOM" id="CLU_2505251_0_0_6"/>
<accession>N8Z5M4</accession>
<dbReference type="EMBL" id="APPQ01000026">
    <property type="protein sequence ID" value="ENV44246.1"/>
    <property type="molecule type" value="Genomic_DNA"/>
</dbReference>
<organism evidence="1 2">
    <name type="scientific">Acinetobacter schindleri CIP 107287</name>
    <dbReference type="NCBI Taxonomy" id="1217988"/>
    <lineage>
        <taxon>Bacteria</taxon>
        <taxon>Pseudomonadati</taxon>
        <taxon>Pseudomonadota</taxon>
        <taxon>Gammaproteobacteria</taxon>
        <taxon>Moraxellales</taxon>
        <taxon>Moraxellaceae</taxon>
        <taxon>Acinetobacter</taxon>
    </lineage>
</organism>
<dbReference type="AlphaFoldDB" id="N8Z5M4"/>
<protein>
    <submittedName>
        <fullName evidence="1">Uncharacterized protein</fullName>
    </submittedName>
</protein>
<evidence type="ECO:0000313" key="2">
    <source>
        <dbReference type="Proteomes" id="UP000018440"/>
    </source>
</evidence>
<name>N8Z5M4_9GAMM</name>
<dbReference type="PATRIC" id="fig|1217988.3.peg.2056"/>
<comment type="caution">
    <text evidence="1">The sequence shown here is derived from an EMBL/GenBank/DDBJ whole genome shotgun (WGS) entry which is preliminary data.</text>
</comment>
<gene>
    <name evidence="1" type="ORF">F955_02138</name>
</gene>
<dbReference type="RefSeq" id="WP_004893941.1">
    <property type="nucleotide sequence ID" value="NZ_KB849576.1"/>
</dbReference>
<proteinExistence type="predicted"/>
<sequence>MSFMTADQAKVLSDVANINIDMFKPRLAQLIEDNARLGNTAVLTVFPKHLPLEEIRRLSAELTDLGYNVRFEVREFYYSFNVYWL</sequence>
<reference evidence="1 2" key="1">
    <citation type="submission" date="2013-02" db="EMBL/GenBank/DDBJ databases">
        <title>The Genome Sequence of Acinetobacter schindleri CIP 107287.</title>
        <authorList>
            <consortium name="The Broad Institute Genome Sequencing Platform"/>
            <consortium name="The Broad Institute Genome Sequencing Center for Infectious Disease"/>
            <person name="Cerqueira G."/>
            <person name="Feldgarden M."/>
            <person name="Courvalin P."/>
            <person name="Perichon B."/>
            <person name="Grillot-Courvalin C."/>
            <person name="Clermont D."/>
            <person name="Rocha E."/>
            <person name="Yoon E.-J."/>
            <person name="Nemec A."/>
            <person name="Walker B."/>
            <person name="Young S.K."/>
            <person name="Zeng Q."/>
            <person name="Gargeya S."/>
            <person name="Fitzgerald M."/>
            <person name="Haas B."/>
            <person name="Abouelleil A."/>
            <person name="Alvarado L."/>
            <person name="Arachchi H.M."/>
            <person name="Berlin A.M."/>
            <person name="Chapman S.B."/>
            <person name="Dewar J."/>
            <person name="Goldberg J."/>
            <person name="Griggs A."/>
            <person name="Gujja S."/>
            <person name="Hansen M."/>
            <person name="Howarth C."/>
            <person name="Imamovic A."/>
            <person name="Larimer J."/>
            <person name="McCowan C."/>
            <person name="Murphy C."/>
            <person name="Neiman D."/>
            <person name="Pearson M."/>
            <person name="Priest M."/>
            <person name="Roberts A."/>
            <person name="Saif S."/>
            <person name="Shea T."/>
            <person name="Sisk P."/>
            <person name="Sykes S."/>
            <person name="Wortman J."/>
            <person name="Nusbaum C."/>
            <person name="Birren B."/>
        </authorList>
    </citation>
    <scope>NUCLEOTIDE SEQUENCE [LARGE SCALE GENOMIC DNA]</scope>
    <source>
        <strain evidence="1 2">CIP 107287</strain>
    </source>
</reference>
<evidence type="ECO:0000313" key="1">
    <source>
        <dbReference type="EMBL" id="ENV44246.1"/>
    </source>
</evidence>